<evidence type="ECO:0000256" key="1">
    <source>
        <dbReference type="SAM" id="MobiDB-lite"/>
    </source>
</evidence>
<evidence type="ECO:0000313" key="3">
    <source>
        <dbReference type="EMBL" id="AWN41054.1"/>
    </source>
</evidence>
<protein>
    <submittedName>
        <fullName evidence="3">Uncharacterized protein</fullName>
    </submittedName>
</protein>
<dbReference type="Proteomes" id="UP000245926">
    <property type="component" value="Chromosome"/>
</dbReference>
<evidence type="ECO:0000313" key="4">
    <source>
        <dbReference type="Proteomes" id="UP000245926"/>
    </source>
</evidence>
<feature type="compositionally biased region" description="Basic and acidic residues" evidence="1">
    <location>
        <begin position="79"/>
        <end position="91"/>
    </location>
</feature>
<evidence type="ECO:0000256" key="2">
    <source>
        <dbReference type="SAM" id="SignalP"/>
    </source>
</evidence>
<keyword evidence="2" id="KW-0732">Signal</keyword>
<reference evidence="4" key="1">
    <citation type="submission" date="2018-05" db="EMBL/GenBank/DDBJ databases">
        <title>Complete Genome Sequence of Methylobacterium sp. 17SD2-17.</title>
        <authorList>
            <person name="Srinivasan S."/>
        </authorList>
    </citation>
    <scope>NUCLEOTIDE SEQUENCE [LARGE SCALE GENOMIC DNA]</scope>
    <source>
        <strain evidence="4">17SD2-17</strain>
    </source>
</reference>
<feature type="compositionally biased region" description="Basic and acidic residues" evidence="1">
    <location>
        <begin position="99"/>
        <end position="113"/>
    </location>
</feature>
<feature type="signal peptide" evidence="2">
    <location>
        <begin position="1"/>
        <end position="25"/>
    </location>
</feature>
<dbReference type="OrthoDB" id="7998583at2"/>
<feature type="region of interest" description="Disordered" evidence="1">
    <location>
        <begin position="46"/>
        <end position="113"/>
    </location>
</feature>
<organism evidence="3 4">
    <name type="scientific">Methylobacterium durans</name>
    <dbReference type="NCBI Taxonomy" id="2202825"/>
    <lineage>
        <taxon>Bacteria</taxon>
        <taxon>Pseudomonadati</taxon>
        <taxon>Pseudomonadota</taxon>
        <taxon>Alphaproteobacteria</taxon>
        <taxon>Hyphomicrobiales</taxon>
        <taxon>Methylobacteriaceae</taxon>
        <taxon>Methylobacterium</taxon>
    </lineage>
</organism>
<sequence>MTRLVRPLAACLTLALAILPGAALASPCGDQIAALDKRVKDEAREAISASTSGKSVAAAREGQGIEPGRAGQPSVSEAPPDKSAEAGKGADKAQQAKVALDEARTADTKGDAKGCEAAVARAKQELAASP</sequence>
<keyword evidence="4" id="KW-1185">Reference proteome</keyword>
<gene>
    <name evidence="3" type="ORF">DK389_11605</name>
</gene>
<dbReference type="AlphaFoldDB" id="A0A2U8W4M9"/>
<dbReference type="EMBL" id="CP029550">
    <property type="protein sequence ID" value="AWN41054.1"/>
    <property type="molecule type" value="Genomic_DNA"/>
</dbReference>
<accession>A0A2U8W4M9</accession>
<name>A0A2U8W4M9_9HYPH</name>
<feature type="chain" id="PRO_5015987213" evidence="2">
    <location>
        <begin position="26"/>
        <end position="130"/>
    </location>
</feature>
<proteinExistence type="predicted"/>
<dbReference type="RefSeq" id="WP_109889728.1">
    <property type="nucleotide sequence ID" value="NZ_CP029550.1"/>
</dbReference>
<dbReference type="KEGG" id="mets:DK389_11605"/>